<reference evidence="2 3" key="1">
    <citation type="submission" date="2024-01" db="EMBL/GenBank/DDBJ databases">
        <title>The genomes of 5 underutilized Papilionoideae crops provide insights into root nodulation and disease resistanc.</title>
        <authorList>
            <person name="Jiang F."/>
        </authorList>
    </citation>
    <scope>NUCLEOTIDE SEQUENCE [LARGE SCALE GENOMIC DNA]</scope>
    <source>
        <strain evidence="2">LVBAO_FW01</strain>
        <tissue evidence="2">Leaves</tissue>
    </source>
</reference>
<protein>
    <submittedName>
        <fullName evidence="2">Uncharacterized protein</fullName>
    </submittedName>
</protein>
<accession>A0AAN9PIM3</accession>
<gene>
    <name evidence="2" type="ORF">VNO77_46948</name>
    <name evidence="1" type="ORF">VNO77_47137</name>
</gene>
<organism evidence="2 3">
    <name type="scientific">Canavalia gladiata</name>
    <name type="common">Sword bean</name>
    <name type="synonym">Dolichos gladiatus</name>
    <dbReference type="NCBI Taxonomy" id="3824"/>
    <lineage>
        <taxon>Eukaryota</taxon>
        <taxon>Viridiplantae</taxon>
        <taxon>Streptophyta</taxon>
        <taxon>Embryophyta</taxon>
        <taxon>Tracheophyta</taxon>
        <taxon>Spermatophyta</taxon>
        <taxon>Magnoliopsida</taxon>
        <taxon>eudicotyledons</taxon>
        <taxon>Gunneridae</taxon>
        <taxon>Pentapetalae</taxon>
        <taxon>rosids</taxon>
        <taxon>fabids</taxon>
        <taxon>Fabales</taxon>
        <taxon>Fabaceae</taxon>
        <taxon>Papilionoideae</taxon>
        <taxon>50 kb inversion clade</taxon>
        <taxon>NPAAA clade</taxon>
        <taxon>indigoferoid/millettioid clade</taxon>
        <taxon>Phaseoleae</taxon>
        <taxon>Canavalia</taxon>
    </lineage>
</organism>
<dbReference type="Proteomes" id="UP001367508">
    <property type="component" value="Unassembled WGS sequence"/>
</dbReference>
<comment type="caution">
    <text evidence="2">The sequence shown here is derived from an EMBL/GenBank/DDBJ whole genome shotgun (WGS) entry which is preliminary data.</text>
</comment>
<evidence type="ECO:0000313" key="2">
    <source>
        <dbReference type="EMBL" id="KAK7298487.1"/>
    </source>
</evidence>
<sequence>MITVAACQVQSLSAGTHPQLGYLFPIPSSSLSTGLKACEPTSGCPMTEMDLFLLLFGLAYTSSYKIRAFFFFCSWEPSKKEPVATAVPSVLRHRFTMCIMRKMKRSFDLYGKKKWDRNPVMSRVIRLQFDIGYQIDSLFTLDQG</sequence>
<proteinExistence type="predicted"/>
<keyword evidence="3" id="KW-1185">Reference proteome</keyword>
<evidence type="ECO:0000313" key="1">
    <source>
        <dbReference type="EMBL" id="KAK7298225.1"/>
    </source>
</evidence>
<dbReference type="EMBL" id="JAYMYQ010000031">
    <property type="protein sequence ID" value="KAK7298225.1"/>
    <property type="molecule type" value="Genomic_DNA"/>
</dbReference>
<evidence type="ECO:0000313" key="3">
    <source>
        <dbReference type="Proteomes" id="UP001367508"/>
    </source>
</evidence>
<name>A0AAN9PIM3_CANGL</name>
<dbReference type="EMBL" id="JAYMYQ010000028">
    <property type="protein sequence ID" value="KAK7298487.1"/>
    <property type="molecule type" value="Genomic_DNA"/>
</dbReference>
<dbReference type="AlphaFoldDB" id="A0AAN9PIM3"/>